<evidence type="ECO:0000256" key="1">
    <source>
        <dbReference type="SAM" id="MobiDB-lite"/>
    </source>
</evidence>
<organism evidence="3 4">
    <name type="scientific">Photobacterium leiognathi</name>
    <dbReference type="NCBI Taxonomy" id="553611"/>
    <lineage>
        <taxon>Bacteria</taxon>
        <taxon>Pseudomonadati</taxon>
        <taxon>Pseudomonadota</taxon>
        <taxon>Gammaproteobacteria</taxon>
        <taxon>Vibrionales</taxon>
        <taxon>Vibrionaceae</taxon>
        <taxon>Photobacterium</taxon>
    </lineage>
</organism>
<comment type="caution">
    <text evidence="3">The sequence shown here is derived from an EMBL/GenBank/DDBJ whole genome shotgun (WGS) entry which is preliminary data.</text>
</comment>
<keyword evidence="2" id="KW-0812">Transmembrane</keyword>
<accession>A0ABX5GJK7</accession>
<feature type="transmembrane region" description="Helical" evidence="2">
    <location>
        <begin position="6"/>
        <end position="26"/>
    </location>
</feature>
<dbReference type="PANTHER" id="PTHR41532:SF1">
    <property type="entry name" value="FIXS PROTEIN"/>
    <property type="match status" value="1"/>
</dbReference>
<keyword evidence="4" id="KW-1185">Reference proteome</keyword>
<protein>
    <submittedName>
        <fullName evidence="3">Cbb3-type cytochrome oxidase assembly protein CcoS</fullName>
    </submittedName>
</protein>
<dbReference type="PANTHER" id="PTHR41532">
    <property type="entry name" value="FIXS PROTEIN"/>
    <property type="match status" value="1"/>
</dbReference>
<dbReference type="Pfam" id="PF03597">
    <property type="entry name" value="FixS"/>
    <property type="match status" value="1"/>
</dbReference>
<dbReference type="EMBL" id="PYOI01000003">
    <property type="protein sequence ID" value="PSV85839.1"/>
    <property type="molecule type" value="Genomic_DNA"/>
</dbReference>
<proteinExistence type="predicted"/>
<evidence type="ECO:0000256" key="2">
    <source>
        <dbReference type="SAM" id="Phobius"/>
    </source>
</evidence>
<dbReference type="Proteomes" id="UP000241566">
    <property type="component" value="Unassembled WGS sequence"/>
</dbReference>
<feature type="compositionally biased region" description="Basic and acidic residues" evidence="1">
    <location>
        <begin position="64"/>
        <end position="73"/>
    </location>
</feature>
<evidence type="ECO:0000313" key="4">
    <source>
        <dbReference type="Proteomes" id="UP000241566"/>
    </source>
</evidence>
<dbReference type="RefSeq" id="WP_045062865.1">
    <property type="nucleotide sequence ID" value="NZ_CP131601.1"/>
</dbReference>
<keyword evidence="2" id="KW-0472">Membrane</keyword>
<keyword evidence="2" id="KW-1133">Transmembrane helix</keyword>
<feature type="compositionally biased region" description="Polar residues" evidence="1">
    <location>
        <begin position="54"/>
        <end position="63"/>
    </location>
</feature>
<sequence>MESLYILIPIAIIFVCIAVGIFLWAVKSEQFDDLERRGYDILFDDDDSKHKDAVSNTDQIASKSSKDQNNDHA</sequence>
<gene>
    <name evidence="3" type="primary">ccoS</name>
    <name evidence="3" type="ORF">CTM94_03725</name>
</gene>
<name>A0ABX5GJK7_PHOLE</name>
<feature type="region of interest" description="Disordered" evidence="1">
    <location>
        <begin position="49"/>
        <end position="73"/>
    </location>
</feature>
<reference evidence="3 4" key="1">
    <citation type="submission" date="2018-01" db="EMBL/GenBank/DDBJ databases">
        <title>Whole genome sequencing of Histamine producing bacteria.</title>
        <authorList>
            <person name="Butler K."/>
        </authorList>
    </citation>
    <scope>NUCLEOTIDE SEQUENCE [LARGE SCALE GENOMIC DNA]</scope>
    <source>
        <strain evidence="3 4">ATCC 25521</strain>
    </source>
</reference>
<evidence type="ECO:0000313" key="3">
    <source>
        <dbReference type="EMBL" id="PSV85839.1"/>
    </source>
</evidence>
<dbReference type="InterPro" id="IPR004714">
    <property type="entry name" value="Cyt_oxidase_maturation_cbb3"/>
</dbReference>
<dbReference type="NCBIfam" id="TIGR00847">
    <property type="entry name" value="ccoS"/>
    <property type="match status" value="1"/>
</dbReference>